<dbReference type="PANTHER" id="PTHR12792">
    <property type="entry name" value="EXTRA SPINDLE POLES 1-RELATED"/>
    <property type="match status" value="1"/>
</dbReference>
<accession>A0A139ATX0</accession>
<dbReference type="PANTHER" id="PTHR12792:SF0">
    <property type="entry name" value="SEPARIN"/>
    <property type="match status" value="1"/>
</dbReference>
<dbReference type="GO" id="GO:0051307">
    <property type="term" value="P:meiotic chromosome separation"/>
    <property type="evidence" value="ECO:0007669"/>
    <property type="project" value="TreeGrafter"/>
</dbReference>
<evidence type="ECO:0000256" key="1">
    <source>
        <dbReference type="ARBA" id="ARBA00000451"/>
    </source>
</evidence>
<evidence type="ECO:0000313" key="6">
    <source>
        <dbReference type="EMBL" id="KXS20158.1"/>
    </source>
</evidence>
<evidence type="ECO:0000256" key="2">
    <source>
        <dbReference type="ARBA" id="ARBA00012489"/>
    </source>
</evidence>
<dbReference type="GO" id="GO:0004197">
    <property type="term" value="F:cysteine-type endopeptidase activity"/>
    <property type="evidence" value="ECO:0007669"/>
    <property type="project" value="InterPro"/>
</dbReference>
<evidence type="ECO:0000256" key="4">
    <source>
        <dbReference type="ARBA" id="ARBA00022829"/>
    </source>
</evidence>
<organism evidence="6 7">
    <name type="scientific">Gonapodya prolifera (strain JEL478)</name>
    <name type="common">Monoblepharis prolifera</name>
    <dbReference type="NCBI Taxonomy" id="1344416"/>
    <lineage>
        <taxon>Eukaryota</taxon>
        <taxon>Fungi</taxon>
        <taxon>Fungi incertae sedis</taxon>
        <taxon>Chytridiomycota</taxon>
        <taxon>Chytridiomycota incertae sedis</taxon>
        <taxon>Monoblepharidomycetes</taxon>
        <taxon>Monoblepharidales</taxon>
        <taxon>Gonapodyaceae</taxon>
        <taxon>Gonapodya</taxon>
    </lineage>
</organism>
<dbReference type="Proteomes" id="UP000070544">
    <property type="component" value="Unassembled WGS sequence"/>
</dbReference>
<dbReference type="EMBL" id="KQ965736">
    <property type="protein sequence ID" value="KXS20158.1"/>
    <property type="molecule type" value="Genomic_DNA"/>
</dbReference>
<dbReference type="GO" id="GO:0072686">
    <property type="term" value="C:mitotic spindle"/>
    <property type="evidence" value="ECO:0007669"/>
    <property type="project" value="TreeGrafter"/>
</dbReference>
<feature type="domain" description="Peptidase C50" evidence="5">
    <location>
        <begin position="295"/>
        <end position="390"/>
    </location>
</feature>
<keyword evidence="4" id="KW-0159">Chromosome partition</keyword>
<name>A0A139ATX0_GONPJ</name>
<sequence length="482" mass="54096">MTPELFQRGFIEKLPENLVVCSLSLDSERDDLYLTRMTKDSNPVMVKLPLGRYGNRESAEEGFEYGSRNIFCTFSDLMARSKASIKKAGSCSTKQDKMRWWEERATLDKQLETLLFQIESTGLGGFKCLLLPSSPKSETEISEFRKSLGSALYRATSPKSSNISSMEINRELCVALMELGSNPSDSDVEDIMFYFLDSLHYGGNPIDYGEIDADMLSAEIHLAFEKIHSPPPPIDASTVLLIDKQLQQLPWESLPVLRGRPVTRLPTLSFLRDRLELAPSWRENQSRMGVYTVNQTRISYVLNPDGDLVGTERNFRDLLSCQSNWQGLVGERPTESDMKDFLCNKDVFIYFGHNGGEQYIRGQKVRRLERSAVALLMGCSSGYLQDGGEFDPTGTALNFLMAGSPALVANLWDVTDKDIDRFSVNLLQEWGLLRSSSDLSGAECQESKSLAQCVTSSREKCTFKFLNGAAPVVYGVPWVFVR</sequence>
<dbReference type="AlphaFoldDB" id="A0A139ATX0"/>
<dbReference type="PROSITE" id="PS51700">
    <property type="entry name" value="SEPARIN"/>
    <property type="match status" value="1"/>
</dbReference>
<dbReference type="GO" id="GO:0006508">
    <property type="term" value="P:proteolysis"/>
    <property type="evidence" value="ECO:0007669"/>
    <property type="project" value="InterPro"/>
</dbReference>
<dbReference type="InterPro" id="IPR030397">
    <property type="entry name" value="SEPARIN_core_dom"/>
</dbReference>
<dbReference type="GO" id="GO:0005634">
    <property type="term" value="C:nucleus"/>
    <property type="evidence" value="ECO:0007669"/>
    <property type="project" value="InterPro"/>
</dbReference>
<protein>
    <recommendedName>
        <fullName evidence="2">separase</fullName>
        <ecNumber evidence="2">3.4.22.49</ecNumber>
    </recommendedName>
</protein>
<reference evidence="6 7" key="1">
    <citation type="journal article" date="2015" name="Genome Biol. Evol.">
        <title>Phylogenomic analyses indicate that early fungi evolved digesting cell walls of algal ancestors of land plants.</title>
        <authorList>
            <person name="Chang Y."/>
            <person name="Wang S."/>
            <person name="Sekimoto S."/>
            <person name="Aerts A.L."/>
            <person name="Choi C."/>
            <person name="Clum A."/>
            <person name="LaButti K.M."/>
            <person name="Lindquist E.A."/>
            <person name="Yee Ngan C."/>
            <person name="Ohm R.A."/>
            <person name="Salamov A.A."/>
            <person name="Grigoriev I.V."/>
            <person name="Spatafora J.W."/>
            <person name="Berbee M.L."/>
        </authorList>
    </citation>
    <scope>NUCLEOTIDE SEQUENCE [LARGE SCALE GENOMIC DNA]</scope>
    <source>
        <strain evidence="6 7">JEL478</strain>
    </source>
</reference>
<keyword evidence="7" id="KW-1185">Reference proteome</keyword>
<dbReference type="GO" id="GO:0005737">
    <property type="term" value="C:cytoplasm"/>
    <property type="evidence" value="ECO:0007669"/>
    <property type="project" value="TreeGrafter"/>
</dbReference>
<dbReference type="InterPro" id="IPR005314">
    <property type="entry name" value="Peptidase_C50"/>
</dbReference>
<dbReference type="EC" id="3.4.22.49" evidence="2"/>
<evidence type="ECO:0000256" key="3">
    <source>
        <dbReference type="ARBA" id="ARBA00022801"/>
    </source>
</evidence>
<dbReference type="OMA" id="RNTMFVT"/>
<gene>
    <name evidence="6" type="ORF">M427DRAFT_94501</name>
</gene>
<dbReference type="STRING" id="1344416.A0A139ATX0"/>
<evidence type="ECO:0000313" key="7">
    <source>
        <dbReference type="Proteomes" id="UP000070544"/>
    </source>
</evidence>
<comment type="catalytic activity">
    <reaction evidence="1">
        <text>All bonds known to be hydrolyzed by this endopeptidase have arginine in P1 and an acidic residue in P4. P6 is often occupied by an acidic residue or by a hydroxy-amino-acid residue, the phosphorylation of which enhances cleavage.</text>
        <dbReference type="EC" id="3.4.22.49"/>
    </reaction>
</comment>
<keyword evidence="3" id="KW-0378">Hydrolase</keyword>
<dbReference type="Pfam" id="PF03568">
    <property type="entry name" value="Separin_C"/>
    <property type="match status" value="1"/>
</dbReference>
<dbReference type="GO" id="GO:0044732">
    <property type="term" value="C:mitotic spindle pole body"/>
    <property type="evidence" value="ECO:0007669"/>
    <property type="project" value="TreeGrafter"/>
</dbReference>
<proteinExistence type="predicted"/>
<evidence type="ECO:0000259" key="5">
    <source>
        <dbReference type="PROSITE" id="PS51700"/>
    </source>
</evidence>
<dbReference type="OrthoDB" id="10255632at2759"/>